<dbReference type="Gene3D" id="1.50.10.10">
    <property type="match status" value="1"/>
</dbReference>
<dbReference type="Proteomes" id="UP000297258">
    <property type="component" value="Unassembled WGS sequence"/>
</dbReference>
<organism evidence="2 3">
    <name type="scientific">Massilia horti</name>
    <dbReference type="NCBI Taxonomy" id="2562153"/>
    <lineage>
        <taxon>Bacteria</taxon>
        <taxon>Pseudomonadati</taxon>
        <taxon>Pseudomonadota</taxon>
        <taxon>Betaproteobacteria</taxon>
        <taxon>Burkholderiales</taxon>
        <taxon>Oxalobacteraceae</taxon>
        <taxon>Telluria group</taxon>
        <taxon>Massilia</taxon>
    </lineage>
</organism>
<dbReference type="InterPro" id="IPR012341">
    <property type="entry name" value="6hp_glycosidase-like_sf"/>
</dbReference>
<gene>
    <name evidence="2" type="ORF">E4O92_22970</name>
</gene>
<reference evidence="2 3" key="1">
    <citation type="submission" date="2019-03" db="EMBL/GenBank/DDBJ databases">
        <title>Draft genome of Massilia hortus sp. nov., a novel bacterial species of the Oxalobacteraceae family.</title>
        <authorList>
            <person name="Peta V."/>
            <person name="Raths R."/>
            <person name="Bucking H."/>
        </authorList>
    </citation>
    <scope>NUCLEOTIDE SEQUENCE [LARGE SCALE GENOMIC DNA]</scope>
    <source>
        <strain evidence="2 3">ONC3</strain>
    </source>
</reference>
<keyword evidence="1" id="KW-0732">Signal</keyword>
<dbReference type="SUPFAM" id="SSF48208">
    <property type="entry name" value="Six-hairpin glycosidases"/>
    <property type="match status" value="1"/>
</dbReference>
<dbReference type="RefSeq" id="WP_135191966.1">
    <property type="nucleotide sequence ID" value="NZ_SPUM01000146.1"/>
</dbReference>
<dbReference type="EMBL" id="SPUM01000146">
    <property type="protein sequence ID" value="TFW27727.1"/>
    <property type="molecule type" value="Genomic_DNA"/>
</dbReference>
<dbReference type="OrthoDB" id="8660908at2"/>
<feature type="signal peptide" evidence="1">
    <location>
        <begin position="1"/>
        <end position="26"/>
    </location>
</feature>
<dbReference type="InterPro" id="IPR028028">
    <property type="entry name" value="DUF4450"/>
</dbReference>
<feature type="chain" id="PRO_5021221472" evidence="1">
    <location>
        <begin position="27"/>
        <end position="1137"/>
    </location>
</feature>
<name>A0A4Y9SQG6_9BURK</name>
<keyword evidence="3" id="KW-1185">Reference proteome</keyword>
<comment type="caution">
    <text evidence="2">The sequence shown here is derived from an EMBL/GenBank/DDBJ whole genome shotgun (WGS) entry which is preliminary data.</text>
</comment>
<protein>
    <submittedName>
        <fullName evidence="2">DUF4450 domain-containing protein</fullName>
    </submittedName>
</protein>
<dbReference type="GO" id="GO:0005975">
    <property type="term" value="P:carbohydrate metabolic process"/>
    <property type="evidence" value="ECO:0007669"/>
    <property type="project" value="InterPro"/>
</dbReference>
<evidence type="ECO:0000313" key="3">
    <source>
        <dbReference type="Proteomes" id="UP000297258"/>
    </source>
</evidence>
<proteinExistence type="predicted"/>
<dbReference type="AlphaFoldDB" id="A0A4Y9SQG6"/>
<dbReference type="Pfam" id="PF14614">
    <property type="entry name" value="DUF4450"/>
    <property type="match status" value="1"/>
</dbReference>
<evidence type="ECO:0000313" key="2">
    <source>
        <dbReference type="EMBL" id="TFW27727.1"/>
    </source>
</evidence>
<evidence type="ECO:0000256" key="1">
    <source>
        <dbReference type="SAM" id="SignalP"/>
    </source>
</evidence>
<accession>A0A4Y9SQG6</accession>
<sequence length="1137" mass="124001">MTTRPGAMRAIFHGCAMAWAIATAYAAEPAPSATGGLRPNLENQVSQALRYRPEGEDFVIKNGGEFFNRPLYGGNTAFRVDGGDKPEFTLYLPGRGGNLRLAVRTAAGIKWLHDAATIVTRYRPGELRYEIRDPILGNEGTVEIVALAYHSSEGMVVRAQARGLASQAELVWAYGGVNRERGKRDGDIGTERVPISQYFQLQSSFAKGNEITLDQNGFTLKGAATIAGVVPSGAVLHVADAALWNDLPALLQAGQAATSTPVVVGRVQLRNDAPLLLSLQRLDRAQIGDLATYAEVGARKGAQQAQAAPVPRYKPDQLPAAFAATQQHFAALRHQVVIDTPDPYLNAAAGALNVVADALWDDQAQAIMHGSIAWRTKLLGWRGPNALDALGWYDRARLNFDTWLTRQDTSPIPAKLPPADADSHLARSEAALHSNGDMSHSHYDMNMGFIDALFRHLLWTGDLDYARQVWPMIERHLAWEQRLFRREYGPDKLPLYEAYAAIWASDDLFYSGSGAAHSSAYNYYAHRSAARLARLIGKDGSAYDREADLIAQGMRKYLWLPERGAFGEYRDLLGLQRLHPSYALWTFYHTIDSEVPSAQEAWLMAADLRRHLKPIPVTGPGVPTDAGYAVLPSTDWMPYSWSINNVVMGENVHTALALWQAGRAEEAYTLTKSALLASMYMGISPGNVGTLNYLDVYRRESQRDFADGAGVTARALVEGLFGIHPDALAHTLTVRPGFPAGWSHASLRHPAVGLAYQRTGKTERWTLSQPGDRFGKLVLRIPARYNQIREVTANGNAVSWRAAPDAVGNPAVLIDTLMGKQTEIAIVWDGEAIPASKPQQGAGTATGGFVPQRSGEFTWLAPTDAIASSSPYPKPVLEPLDWTRPRTGTQLTMVDLTPWFNDSVTEIYKAGKYLSPRSPYVSLSLPSQGLGAWAGHVNDMAKIDDNGLRQKAPLTMPNGVQFTTPSAAGQHNIIFASRWDNYPAQVVVPLCGKASDAWVLMAGSTNYMQSRIDNGEVVVTYDDGTESRLALTNPENWWPIEEDYFIDDYQFQRPGPRPPRIDLKTGRIRLSGEGKPGQRVDGGAASALHLSLNAGKSLQSLTLRTLSNDVVIGLMALTLEGPKSAKPTAAGAACLSK</sequence>
<dbReference type="InterPro" id="IPR008928">
    <property type="entry name" value="6-hairpin_glycosidase_sf"/>
</dbReference>